<dbReference type="GO" id="GO:0000151">
    <property type="term" value="C:ubiquitin ligase complex"/>
    <property type="evidence" value="ECO:0007669"/>
    <property type="project" value="TreeGrafter"/>
</dbReference>
<dbReference type="PANTHER" id="PTHR31531:SF2">
    <property type="entry name" value="E3 UBIQUITIN-PROTEIN LIGASE E3D"/>
    <property type="match status" value="1"/>
</dbReference>
<organism evidence="1">
    <name type="scientific">Sesamum radiatum</name>
    <name type="common">Black benniseed</name>
    <dbReference type="NCBI Taxonomy" id="300843"/>
    <lineage>
        <taxon>Eukaryota</taxon>
        <taxon>Viridiplantae</taxon>
        <taxon>Streptophyta</taxon>
        <taxon>Embryophyta</taxon>
        <taxon>Tracheophyta</taxon>
        <taxon>Spermatophyta</taxon>
        <taxon>Magnoliopsida</taxon>
        <taxon>eudicotyledons</taxon>
        <taxon>Gunneridae</taxon>
        <taxon>Pentapetalae</taxon>
        <taxon>asterids</taxon>
        <taxon>lamiids</taxon>
        <taxon>Lamiales</taxon>
        <taxon>Pedaliaceae</taxon>
        <taxon>Sesamum</taxon>
    </lineage>
</organism>
<evidence type="ECO:0000313" key="1">
    <source>
        <dbReference type="EMBL" id="KAL0379202.1"/>
    </source>
</evidence>
<dbReference type="PANTHER" id="PTHR31531">
    <property type="entry name" value="E3 UBIQUITIN-PROTEIN LIGASE E3D FAMILY MEMBER"/>
    <property type="match status" value="1"/>
</dbReference>
<dbReference type="GO" id="GO:0031624">
    <property type="term" value="F:ubiquitin conjugating enzyme binding"/>
    <property type="evidence" value="ECO:0007669"/>
    <property type="project" value="TreeGrafter"/>
</dbReference>
<dbReference type="GO" id="GO:0000209">
    <property type="term" value="P:protein polyubiquitination"/>
    <property type="evidence" value="ECO:0007669"/>
    <property type="project" value="TreeGrafter"/>
</dbReference>
<name>A0AAW2RGC7_SESRA</name>
<sequence>MSRANGELLENQKVFLDGYLGNGFMNSWLDLPTFREISGGWNFYVRDALVGAHPCFGDNVPIDGGVCLFKCYISTCLPSSGADAFGNYVLERMFARQLLESAEDELSFRTVVWDMLTESPVLQIILLNLNSWGCSGSLHPDEPAAKLVMHPNIKVLFSASSHGKEFDSRYDISFDTFSFSGGMGVQNYAFRFLISSITCDSIRLV</sequence>
<dbReference type="GO" id="GO:0005634">
    <property type="term" value="C:nucleus"/>
    <property type="evidence" value="ECO:0007669"/>
    <property type="project" value="TreeGrafter"/>
</dbReference>
<comment type="caution">
    <text evidence="1">The sequence shown here is derived from an EMBL/GenBank/DDBJ whole genome shotgun (WGS) entry which is preliminary data.</text>
</comment>
<dbReference type="GO" id="GO:0051865">
    <property type="term" value="P:protein autoubiquitination"/>
    <property type="evidence" value="ECO:0007669"/>
    <property type="project" value="TreeGrafter"/>
</dbReference>
<protein>
    <submittedName>
        <fullName evidence="1">Uncharacterized protein</fullName>
    </submittedName>
</protein>
<dbReference type="GO" id="GO:0006513">
    <property type="term" value="P:protein monoubiquitination"/>
    <property type="evidence" value="ECO:0007669"/>
    <property type="project" value="TreeGrafter"/>
</dbReference>
<dbReference type="InterPro" id="IPR019193">
    <property type="entry name" value="UBQ-conj_enz_E2-bd_prot"/>
</dbReference>
<accession>A0AAW2RGC7</accession>
<dbReference type="GO" id="GO:0005829">
    <property type="term" value="C:cytosol"/>
    <property type="evidence" value="ECO:0007669"/>
    <property type="project" value="TreeGrafter"/>
</dbReference>
<dbReference type="GO" id="GO:0030332">
    <property type="term" value="F:cyclin binding"/>
    <property type="evidence" value="ECO:0007669"/>
    <property type="project" value="TreeGrafter"/>
</dbReference>
<proteinExistence type="predicted"/>
<dbReference type="GO" id="GO:0061630">
    <property type="term" value="F:ubiquitin protein ligase activity"/>
    <property type="evidence" value="ECO:0007669"/>
    <property type="project" value="TreeGrafter"/>
</dbReference>
<dbReference type="EMBL" id="JACGWJ010000013">
    <property type="protein sequence ID" value="KAL0379202.1"/>
    <property type="molecule type" value="Genomic_DNA"/>
</dbReference>
<reference evidence="1" key="2">
    <citation type="journal article" date="2024" name="Plant">
        <title>Genomic evolution and insights into agronomic trait innovations of Sesamum species.</title>
        <authorList>
            <person name="Miao H."/>
            <person name="Wang L."/>
            <person name="Qu L."/>
            <person name="Liu H."/>
            <person name="Sun Y."/>
            <person name="Le M."/>
            <person name="Wang Q."/>
            <person name="Wei S."/>
            <person name="Zheng Y."/>
            <person name="Lin W."/>
            <person name="Duan Y."/>
            <person name="Cao H."/>
            <person name="Xiong S."/>
            <person name="Wang X."/>
            <person name="Wei L."/>
            <person name="Li C."/>
            <person name="Ma Q."/>
            <person name="Ju M."/>
            <person name="Zhao R."/>
            <person name="Li G."/>
            <person name="Mu C."/>
            <person name="Tian Q."/>
            <person name="Mei H."/>
            <person name="Zhang T."/>
            <person name="Gao T."/>
            <person name="Zhang H."/>
        </authorList>
    </citation>
    <scope>NUCLEOTIDE SEQUENCE</scope>
    <source>
        <strain evidence="1">G02</strain>
    </source>
</reference>
<reference evidence="1" key="1">
    <citation type="submission" date="2020-06" db="EMBL/GenBank/DDBJ databases">
        <authorList>
            <person name="Li T."/>
            <person name="Hu X."/>
            <person name="Zhang T."/>
            <person name="Song X."/>
            <person name="Zhang H."/>
            <person name="Dai N."/>
            <person name="Sheng W."/>
            <person name="Hou X."/>
            <person name="Wei L."/>
        </authorList>
    </citation>
    <scope>NUCLEOTIDE SEQUENCE</scope>
    <source>
        <strain evidence="1">G02</strain>
        <tissue evidence="1">Leaf</tissue>
    </source>
</reference>
<gene>
    <name evidence="1" type="ORF">Sradi_3225700</name>
</gene>
<dbReference type="AlphaFoldDB" id="A0AAW2RGC7"/>
<dbReference type="GO" id="GO:0043161">
    <property type="term" value="P:proteasome-mediated ubiquitin-dependent protein catabolic process"/>
    <property type="evidence" value="ECO:0007669"/>
    <property type="project" value="TreeGrafter"/>
</dbReference>